<dbReference type="RefSeq" id="WP_006145291.1">
    <property type="nucleotide sequence ID" value="NZ_GL732463.1"/>
</dbReference>
<organism evidence="4 5">
    <name type="scientific">Streptococcus peroris ATCC 700780</name>
    <dbReference type="NCBI Taxonomy" id="888746"/>
    <lineage>
        <taxon>Bacteria</taxon>
        <taxon>Bacillati</taxon>
        <taxon>Bacillota</taxon>
        <taxon>Bacilli</taxon>
        <taxon>Lactobacillales</taxon>
        <taxon>Streptococcaceae</taxon>
        <taxon>Streptococcus</taxon>
    </lineage>
</organism>
<proteinExistence type="predicted"/>
<dbReference type="OrthoDB" id="2235639at2"/>
<dbReference type="Pfam" id="PF00583">
    <property type="entry name" value="Acetyltransf_1"/>
    <property type="match status" value="1"/>
</dbReference>
<dbReference type="AlphaFoldDB" id="E8KAN1"/>
<dbReference type="CDD" id="cd04301">
    <property type="entry name" value="NAT_SF"/>
    <property type="match status" value="1"/>
</dbReference>
<evidence type="ECO:0000313" key="5">
    <source>
        <dbReference type="Proteomes" id="UP000010304"/>
    </source>
</evidence>
<keyword evidence="2" id="KW-0012">Acyltransferase</keyword>
<dbReference type="GO" id="GO:0008080">
    <property type="term" value="F:N-acetyltransferase activity"/>
    <property type="evidence" value="ECO:0007669"/>
    <property type="project" value="UniProtKB-ARBA"/>
</dbReference>
<dbReference type="InterPro" id="IPR016181">
    <property type="entry name" value="Acyl_CoA_acyltransferase"/>
</dbReference>
<keyword evidence="5" id="KW-1185">Reference proteome</keyword>
<evidence type="ECO:0000256" key="2">
    <source>
        <dbReference type="ARBA" id="ARBA00023315"/>
    </source>
</evidence>
<dbReference type="eggNOG" id="COG0454">
    <property type="taxonomic scope" value="Bacteria"/>
</dbReference>
<dbReference type="PROSITE" id="PS51186">
    <property type="entry name" value="GNAT"/>
    <property type="match status" value="1"/>
</dbReference>
<dbReference type="InterPro" id="IPR000182">
    <property type="entry name" value="GNAT_dom"/>
</dbReference>
<dbReference type="EMBL" id="AEVF01000005">
    <property type="protein sequence ID" value="EFX40882.1"/>
    <property type="molecule type" value="Genomic_DNA"/>
</dbReference>
<reference evidence="4 5" key="1">
    <citation type="submission" date="2010-12" db="EMBL/GenBank/DDBJ databases">
        <authorList>
            <person name="Muzny D."/>
            <person name="Qin X."/>
            <person name="Deng J."/>
            <person name="Jiang H."/>
            <person name="Liu Y."/>
            <person name="Qu J."/>
            <person name="Song X.-Z."/>
            <person name="Zhang L."/>
            <person name="Thornton R."/>
            <person name="Coyle M."/>
            <person name="Francisco L."/>
            <person name="Jackson L."/>
            <person name="Javaid M."/>
            <person name="Korchina V."/>
            <person name="Kovar C."/>
            <person name="Mata R."/>
            <person name="Mathew T."/>
            <person name="Ngo R."/>
            <person name="Nguyen L."/>
            <person name="Nguyen N."/>
            <person name="Okwuonu G."/>
            <person name="Ongeri F."/>
            <person name="Pham C."/>
            <person name="Simmons D."/>
            <person name="Wilczek-Boney K."/>
            <person name="Hale W."/>
            <person name="Jakkamsetti A."/>
            <person name="Pham P."/>
            <person name="Ruth R."/>
            <person name="San Lucas F."/>
            <person name="Warren J."/>
            <person name="Zhang J."/>
            <person name="Zhao Z."/>
            <person name="Zhou C."/>
            <person name="Zhu D."/>
            <person name="Lee S."/>
            <person name="Bess C."/>
            <person name="Blankenburg K."/>
            <person name="Forbes L."/>
            <person name="Fu Q."/>
            <person name="Gubbala S."/>
            <person name="Hirani K."/>
            <person name="Jayaseelan J.C."/>
            <person name="Lara F."/>
            <person name="Munidasa M."/>
            <person name="Palculict T."/>
            <person name="Patil S."/>
            <person name="Pu L.-L."/>
            <person name="Saada N."/>
            <person name="Tang L."/>
            <person name="Weissenberger G."/>
            <person name="Zhu Y."/>
            <person name="Hemphill L."/>
            <person name="Shang Y."/>
            <person name="Youmans B."/>
            <person name="Ayvaz T."/>
            <person name="Ross M."/>
            <person name="Santibanez J."/>
            <person name="Aqrawi P."/>
            <person name="Gross S."/>
            <person name="Joshi V."/>
            <person name="Fowler G."/>
            <person name="Nazareth L."/>
            <person name="Reid J."/>
            <person name="Worley K."/>
            <person name="Petrosino J."/>
            <person name="Highlander S."/>
            <person name="Gibbs R."/>
        </authorList>
    </citation>
    <scope>NUCLEOTIDE SEQUENCE [LARGE SCALE GENOMIC DNA]</scope>
    <source>
        <strain evidence="4 5">ATCC 700780</strain>
    </source>
</reference>
<dbReference type="PANTHER" id="PTHR10908">
    <property type="entry name" value="SEROTONIN N-ACETYLTRANSFERASE"/>
    <property type="match status" value="1"/>
</dbReference>
<dbReference type="Gene3D" id="3.40.630.30">
    <property type="match status" value="1"/>
</dbReference>
<protein>
    <submittedName>
        <fullName evidence="4">Acetyltransferase, GNAT family</fullName>
    </submittedName>
</protein>
<accession>E8KAN1</accession>
<feature type="domain" description="N-acetyltransferase" evidence="3">
    <location>
        <begin position="5"/>
        <end position="165"/>
    </location>
</feature>
<dbReference type="SUPFAM" id="SSF55729">
    <property type="entry name" value="Acyl-CoA N-acyltransferases (Nat)"/>
    <property type="match status" value="1"/>
</dbReference>
<dbReference type="STRING" id="888746.HMPREF9180_0536"/>
<evidence type="ECO:0000313" key="4">
    <source>
        <dbReference type="EMBL" id="EFX40882.1"/>
    </source>
</evidence>
<name>E8KAN1_9STRE</name>
<dbReference type="HOGENOM" id="CLU_061829_2_0_9"/>
<sequence length="171" mass="19746">MEFPINIREAQHSDIEQICSIQEGTLNFQDRLTQEILEERIRNHADTFLLASFDNQVIAYITATTITDFSLHKWIVDNKGEDSINENSTIIEELSVHPDFQKQGFGTLLLASLKEVTRQKNSPAIYFLCKDELLSYLELNGFIEQGFIEGERSSEDAFLMCWGNPFYQEEL</sequence>
<dbReference type="Proteomes" id="UP000010304">
    <property type="component" value="Unassembled WGS sequence"/>
</dbReference>
<gene>
    <name evidence="4" type="ORF">HMPREF9180_0536</name>
</gene>
<evidence type="ECO:0000259" key="3">
    <source>
        <dbReference type="PROSITE" id="PS51186"/>
    </source>
</evidence>
<evidence type="ECO:0000256" key="1">
    <source>
        <dbReference type="ARBA" id="ARBA00022679"/>
    </source>
</evidence>
<keyword evidence="1 4" id="KW-0808">Transferase</keyword>
<dbReference type="PANTHER" id="PTHR10908:SF0">
    <property type="entry name" value="SEROTONIN N-ACETYLTRANSFERASE"/>
    <property type="match status" value="1"/>
</dbReference>
<dbReference type="InterPro" id="IPR051635">
    <property type="entry name" value="SNAT-like"/>
</dbReference>
<comment type="caution">
    <text evidence="4">The sequence shown here is derived from an EMBL/GenBank/DDBJ whole genome shotgun (WGS) entry which is preliminary data.</text>
</comment>